<organism evidence="4 5">
    <name type="scientific">Halococcoides cellulosivorans</name>
    <dbReference type="NCBI Taxonomy" id="1679096"/>
    <lineage>
        <taxon>Archaea</taxon>
        <taxon>Methanobacteriati</taxon>
        <taxon>Methanobacteriota</taxon>
        <taxon>Stenosarchaea group</taxon>
        <taxon>Halobacteria</taxon>
        <taxon>Halobacteriales</taxon>
        <taxon>Haloarculaceae</taxon>
        <taxon>Halococcoides</taxon>
    </lineage>
</organism>
<feature type="binding site" evidence="3">
    <location>
        <position position="77"/>
    </location>
    <ligand>
        <name>a divalent metal cation</name>
        <dbReference type="ChEBI" id="CHEBI:60240"/>
        <label>1</label>
    </ligand>
</feature>
<gene>
    <name evidence="4" type="ORF">HARCEL1_00995</name>
</gene>
<dbReference type="KEGG" id="harc:HARCEL1_00995"/>
<sequence length="266" mass="27877">MQLSTVCDRLAEPFDVAGYADLDPSANGCQVGPDGSFATSTDRPDPDVDRIAVAVDAASTTVETAVDRDADLLVVHHGIVWGGLDRVTGRTYDHVARLIEGGCALYAMHLPLDGHPELGNAARLADRLDLGNRAPITLDGTDLPVGQSGRLPAGRPLDAIAEDLSTDLDTGDGTVRTLDHGPDQVESVAIVTGAGGDYLGAAARAGADLLVTGEVSQPVYHEARERGLNVIAAGHYATETLGVRALADRMESWDLETTWIDHPTGL</sequence>
<dbReference type="InterPro" id="IPR002678">
    <property type="entry name" value="DUF34/NIF3"/>
</dbReference>
<dbReference type="GO" id="GO:0005737">
    <property type="term" value="C:cytoplasm"/>
    <property type="evidence" value="ECO:0007669"/>
    <property type="project" value="TreeGrafter"/>
</dbReference>
<dbReference type="InterPro" id="IPR036069">
    <property type="entry name" value="DUF34/NIF3_sf"/>
</dbReference>
<evidence type="ECO:0000313" key="5">
    <source>
        <dbReference type="Proteomes" id="UP000244727"/>
    </source>
</evidence>
<feature type="binding site" evidence="3">
    <location>
        <position position="76"/>
    </location>
    <ligand>
        <name>a divalent metal cation</name>
        <dbReference type="ChEBI" id="CHEBI:60240"/>
        <label>1</label>
    </ligand>
</feature>
<evidence type="ECO:0000313" key="4">
    <source>
        <dbReference type="EMBL" id="AWB26396.1"/>
    </source>
</evidence>
<protein>
    <submittedName>
        <fullName evidence="4">Nif3-like dinuclear metal center hexameric protein</fullName>
    </submittedName>
</protein>
<proteinExistence type="inferred from homology"/>
<dbReference type="PANTHER" id="PTHR13799">
    <property type="entry name" value="NGG1 INTERACTING FACTOR 3"/>
    <property type="match status" value="1"/>
</dbReference>
<accession>A0A2R4WXY5</accession>
<feature type="binding site" evidence="3">
    <location>
        <position position="239"/>
    </location>
    <ligand>
        <name>a divalent metal cation</name>
        <dbReference type="ChEBI" id="CHEBI:60240"/>
        <label>1</label>
    </ligand>
</feature>
<evidence type="ECO:0000256" key="2">
    <source>
        <dbReference type="ARBA" id="ARBA00022723"/>
    </source>
</evidence>
<keyword evidence="2 3" id="KW-0479">Metal-binding</keyword>
<dbReference type="Gene3D" id="3.40.1390.30">
    <property type="entry name" value="NIF3 (NGG1p interacting factor 3)-like"/>
    <property type="match status" value="2"/>
</dbReference>
<dbReference type="Proteomes" id="UP000244727">
    <property type="component" value="Chromosome"/>
</dbReference>
<dbReference type="Pfam" id="PF01784">
    <property type="entry name" value="DUF34_NIF3"/>
    <property type="match status" value="1"/>
</dbReference>
<dbReference type="EMBL" id="CP028858">
    <property type="protein sequence ID" value="AWB26396.1"/>
    <property type="molecule type" value="Genomic_DNA"/>
</dbReference>
<name>A0A2R4WXY5_9EURY</name>
<evidence type="ECO:0000256" key="3">
    <source>
        <dbReference type="PIRSR" id="PIRSR602678-1"/>
    </source>
</evidence>
<dbReference type="FunFam" id="3.40.1390.30:FF:000001">
    <property type="entry name" value="GTP cyclohydrolase 1 type 2"/>
    <property type="match status" value="1"/>
</dbReference>
<dbReference type="PANTHER" id="PTHR13799:SF14">
    <property type="entry name" value="GTP CYCLOHYDROLASE 1 TYPE 2 HOMOLOG"/>
    <property type="match status" value="1"/>
</dbReference>
<dbReference type="RefSeq" id="WP_108380765.1">
    <property type="nucleotide sequence ID" value="NZ_CP028858.1"/>
</dbReference>
<keyword evidence="5" id="KW-1185">Reference proteome</keyword>
<feature type="binding site" evidence="3">
    <location>
        <position position="235"/>
    </location>
    <ligand>
        <name>a divalent metal cation</name>
        <dbReference type="ChEBI" id="CHEBI:60240"/>
        <label>1</label>
    </ligand>
</feature>
<dbReference type="NCBIfam" id="TIGR00486">
    <property type="entry name" value="YbgI_SA1388"/>
    <property type="match status" value="1"/>
</dbReference>
<feature type="binding site" evidence="3">
    <location>
        <position position="113"/>
    </location>
    <ligand>
        <name>a divalent metal cation</name>
        <dbReference type="ChEBI" id="CHEBI:60240"/>
        <label>1</label>
    </ligand>
</feature>
<evidence type="ECO:0000256" key="1">
    <source>
        <dbReference type="ARBA" id="ARBA00006964"/>
    </source>
</evidence>
<comment type="similarity">
    <text evidence="1">Belongs to the GTP cyclohydrolase I type 2/NIF3 family.</text>
</comment>
<dbReference type="GeneID" id="36511040"/>
<dbReference type="GO" id="GO:0046872">
    <property type="term" value="F:metal ion binding"/>
    <property type="evidence" value="ECO:0007669"/>
    <property type="project" value="UniProtKB-KW"/>
</dbReference>
<reference evidence="4 5" key="1">
    <citation type="submission" date="2018-04" db="EMBL/GenBank/DDBJ databases">
        <title>Halococcoides cellulosivorans gen. nov., sp. nov., an extremely halophilic cellulose-utilizing haloarchaeon from hypersaline lakes.</title>
        <authorList>
            <person name="Sorokin D.Y."/>
            <person name="Toshchakov S.V."/>
            <person name="Samarov N.I."/>
            <person name="Korzhenkov A."/>
            <person name="Kublanov I.V."/>
        </authorList>
    </citation>
    <scope>NUCLEOTIDE SEQUENCE [LARGE SCALE GENOMIC DNA]</scope>
    <source>
        <strain evidence="4 5">HArcel1</strain>
    </source>
</reference>
<dbReference type="AlphaFoldDB" id="A0A2R4WXY5"/>
<dbReference type="SUPFAM" id="SSF102705">
    <property type="entry name" value="NIF3 (NGG1p interacting factor 3)-like"/>
    <property type="match status" value="1"/>
</dbReference>